<sequence>MKKLLILSLSLAAIVQVTSCKKKWKYDESNAPKTNAIVENAFAEMANMSDQAYKGGTFIYGIGKPTYRYQDSHEVTEAEKANCNVIITIDTVGSQDTITIDWGTNNCTCQDYKQRRGKLIIAYNGPYYQQGTIIRYTPVNYYVNDIKVEGLMTVENMGVNGSQQPYYNVNINGVVTLTTGEIATYVSSQVRTFTTGYNTVLNIYDDEWDVTGTATAQVVNGDGYVANITSPLHVKIGCPYITKGTLQITPTGKSMRTIDYGSGACDGTFTIEIDGHTYTINV</sequence>
<dbReference type="EMBL" id="VLPL01000007">
    <property type="protein sequence ID" value="TSJ41592.1"/>
    <property type="molecule type" value="Genomic_DNA"/>
</dbReference>
<proteinExistence type="predicted"/>
<dbReference type="RefSeq" id="WP_144333851.1">
    <property type="nucleotide sequence ID" value="NZ_VLPL01000007.1"/>
</dbReference>
<keyword evidence="2" id="KW-1185">Reference proteome</keyword>
<comment type="caution">
    <text evidence="1">The sequence shown here is derived from an EMBL/GenBank/DDBJ whole genome shotgun (WGS) entry which is preliminary data.</text>
</comment>
<reference evidence="1 2" key="1">
    <citation type="submission" date="2019-07" db="EMBL/GenBank/DDBJ databases">
        <authorList>
            <person name="Huq M.A."/>
        </authorList>
    </citation>
    <scope>NUCLEOTIDE SEQUENCE [LARGE SCALE GENOMIC DNA]</scope>
    <source>
        <strain evidence="1 2">MAH-3</strain>
    </source>
</reference>
<name>A0A556MP37_9FLAO</name>
<organism evidence="1 2">
    <name type="scientific">Fluviicola chungangensis</name>
    <dbReference type="NCBI Taxonomy" id="2597671"/>
    <lineage>
        <taxon>Bacteria</taxon>
        <taxon>Pseudomonadati</taxon>
        <taxon>Bacteroidota</taxon>
        <taxon>Flavobacteriia</taxon>
        <taxon>Flavobacteriales</taxon>
        <taxon>Crocinitomicaceae</taxon>
        <taxon>Fluviicola</taxon>
    </lineage>
</organism>
<dbReference type="Proteomes" id="UP000316008">
    <property type="component" value="Unassembled WGS sequence"/>
</dbReference>
<gene>
    <name evidence="1" type="ORF">FO442_14105</name>
</gene>
<dbReference type="AlphaFoldDB" id="A0A556MP37"/>
<dbReference type="OrthoDB" id="1114031at2"/>
<protein>
    <submittedName>
        <fullName evidence="1">Uncharacterized protein</fullName>
    </submittedName>
</protein>
<evidence type="ECO:0000313" key="2">
    <source>
        <dbReference type="Proteomes" id="UP000316008"/>
    </source>
</evidence>
<accession>A0A556MP37</accession>
<evidence type="ECO:0000313" key="1">
    <source>
        <dbReference type="EMBL" id="TSJ41592.1"/>
    </source>
</evidence>